<dbReference type="AlphaFoldDB" id="A0A3R9MML5"/>
<evidence type="ECO:0008006" key="4">
    <source>
        <dbReference type="Google" id="ProtNLM"/>
    </source>
</evidence>
<dbReference type="Proteomes" id="UP000270291">
    <property type="component" value="Unassembled WGS sequence"/>
</dbReference>
<keyword evidence="1" id="KW-0812">Transmembrane</keyword>
<keyword evidence="1" id="KW-1133">Transmembrane helix</keyword>
<gene>
    <name evidence="2" type="ORF">EI293_01045</name>
</gene>
<dbReference type="EMBL" id="RWIU01000001">
    <property type="protein sequence ID" value="RSK45790.1"/>
    <property type="molecule type" value="Genomic_DNA"/>
</dbReference>
<keyword evidence="1" id="KW-0472">Membrane</keyword>
<accession>A0A3R9MML5</accession>
<sequence>MLLLVLYLNVKLFYAPQPAPEGAYPLNQEVVSQLQFLRGKMHHGAGAEMQKLYPEGFVYLNTLYALSWIELLPHTAPGSGLQQQARTEAQWALRELQAPAAQLTFDEDLRLPLGAFYQGWTAYCAGRYLAALPPSQRDSAELSRFRRQCALIAEALHSSSSPYLESYAGAAWSADGVMGAAALAWHDRLQPPRYGSLLKEWTRKVRQRLDAQGLIPHSVQAATGLVQEPARGSSQSQLLNFLVEIDSAFAHQQFRQYRRLFLTRRLGLPGVQESAIGAPTTEDIDSGPVIWGVGGAASLVGRRTMQRFQDTTVAVGLRNSIEAFGLPWHGTAGKFYLGGQLPIADAFIAWSNSLEPHKPLHAAFGWRTTFQLLSATVMVLLLVPLWLTRRR</sequence>
<dbReference type="RefSeq" id="WP_125434867.1">
    <property type="nucleotide sequence ID" value="NZ_RWIU01000001.1"/>
</dbReference>
<comment type="caution">
    <text evidence="2">The sequence shown here is derived from an EMBL/GenBank/DDBJ whole genome shotgun (WGS) entry which is preliminary data.</text>
</comment>
<dbReference type="OrthoDB" id="871494at2"/>
<feature type="transmembrane region" description="Helical" evidence="1">
    <location>
        <begin position="364"/>
        <end position="387"/>
    </location>
</feature>
<reference evidence="2 3" key="1">
    <citation type="submission" date="2018-12" db="EMBL/GenBank/DDBJ databases">
        <authorList>
            <person name="Feng G."/>
            <person name="Zhu H."/>
        </authorList>
    </citation>
    <scope>NUCLEOTIDE SEQUENCE [LARGE SCALE GENOMIC DNA]</scope>
    <source>
        <strain evidence="2 3">LMG 26000</strain>
    </source>
</reference>
<evidence type="ECO:0000256" key="1">
    <source>
        <dbReference type="SAM" id="Phobius"/>
    </source>
</evidence>
<protein>
    <recommendedName>
        <fullName evidence="4">DUF2264 domain-containing protein</fullName>
    </recommendedName>
</protein>
<proteinExistence type="predicted"/>
<organism evidence="2 3">
    <name type="scientific">Hymenobacter perfusus</name>
    <dbReference type="NCBI Taxonomy" id="1236770"/>
    <lineage>
        <taxon>Bacteria</taxon>
        <taxon>Pseudomonadati</taxon>
        <taxon>Bacteroidota</taxon>
        <taxon>Cytophagia</taxon>
        <taxon>Cytophagales</taxon>
        <taxon>Hymenobacteraceae</taxon>
        <taxon>Hymenobacter</taxon>
    </lineage>
</organism>
<evidence type="ECO:0000313" key="3">
    <source>
        <dbReference type="Proteomes" id="UP000270291"/>
    </source>
</evidence>
<name>A0A3R9MML5_9BACT</name>
<evidence type="ECO:0000313" key="2">
    <source>
        <dbReference type="EMBL" id="RSK45790.1"/>
    </source>
</evidence>
<keyword evidence="3" id="KW-1185">Reference proteome</keyword>